<dbReference type="InterPro" id="IPR011992">
    <property type="entry name" value="EF-hand-dom_pair"/>
</dbReference>
<feature type="transmembrane region" description="Helical" evidence="3">
    <location>
        <begin position="132"/>
        <end position="153"/>
    </location>
</feature>
<dbReference type="InterPro" id="IPR018247">
    <property type="entry name" value="EF_Hand_1_Ca_BS"/>
</dbReference>
<dbReference type="AlphaFoldDB" id="A0A1D2A0F6"/>
<reference evidence="5" key="1">
    <citation type="submission" date="2015-08" db="EMBL/GenBank/DDBJ databases">
        <authorList>
            <person name="Babu N.S."/>
            <person name="Beckwith C.J."/>
            <person name="Beseler K.G."/>
            <person name="Brison A."/>
            <person name="Carone J.V."/>
            <person name="Caskin T.P."/>
            <person name="Diamond M."/>
            <person name="Durham M.E."/>
            <person name="Foxe J.M."/>
            <person name="Go M."/>
            <person name="Henderson B.A."/>
            <person name="Jones I.B."/>
            <person name="McGettigan J.A."/>
            <person name="Micheletti S.J."/>
            <person name="Nasrallah M.E."/>
            <person name="Ortiz D."/>
            <person name="Piller C.R."/>
            <person name="Privatt S.R."/>
            <person name="Schneider S.L."/>
            <person name="Sharp S."/>
            <person name="Smith T.C."/>
            <person name="Stanton J.D."/>
            <person name="Ullery H.E."/>
            <person name="Wilson R.J."/>
            <person name="Serrano M.G."/>
            <person name="Buck G."/>
            <person name="Lee V."/>
            <person name="Wang Y."/>
            <person name="Carvalho R."/>
            <person name="Voegtly L."/>
            <person name="Shi R."/>
            <person name="Duckworth R."/>
            <person name="Johnson A."/>
            <person name="Loviza R."/>
            <person name="Walstead R."/>
            <person name="Shah Z."/>
            <person name="Kiflezghi M."/>
            <person name="Wade K."/>
            <person name="Ball S.L."/>
            <person name="Bradley K.W."/>
            <person name="Asai D.J."/>
            <person name="Bowman C.A."/>
            <person name="Russell D.A."/>
            <person name="Pope W.H."/>
            <person name="Jacobs-Sera D."/>
            <person name="Hendrix R.W."/>
            <person name="Hatfull G.F."/>
        </authorList>
    </citation>
    <scope>NUCLEOTIDE SEQUENCE</scope>
</reference>
<feature type="region of interest" description="Disordered" evidence="2">
    <location>
        <begin position="70"/>
        <end position="96"/>
    </location>
</feature>
<feature type="domain" description="EF-hand" evidence="4">
    <location>
        <begin position="295"/>
        <end position="330"/>
    </location>
</feature>
<dbReference type="SMART" id="SM00054">
    <property type="entry name" value="EFh"/>
    <property type="match status" value="2"/>
</dbReference>
<organism evidence="5">
    <name type="scientific">Auxenochlorella protothecoides</name>
    <name type="common">Green microalga</name>
    <name type="synonym">Chlorella protothecoides</name>
    <dbReference type="NCBI Taxonomy" id="3075"/>
    <lineage>
        <taxon>Eukaryota</taxon>
        <taxon>Viridiplantae</taxon>
        <taxon>Chlorophyta</taxon>
        <taxon>core chlorophytes</taxon>
        <taxon>Trebouxiophyceae</taxon>
        <taxon>Chlorellales</taxon>
        <taxon>Chlorellaceae</taxon>
        <taxon>Auxenochlorella</taxon>
    </lineage>
</organism>
<feature type="domain" description="EF-hand" evidence="4">
    <location>
        <begin position="331"/>
        <end position="366"/>
    </location>
</feature>
<keyword evidence="3" id="KW-1133">Transmembrane helix</keyword>
<dbReference type="Gene3D" id="1.10.238.10">
    <property type="entry name" value="EF-hand"/>
    <property type="match status" value="1"/>
</dbReference>
<name>A0A1D2A0F6_AUXPR</name>
<evidence type="ECO:0000256" key="3">
    <source>
        <dbReference type="SAM" id="Phobius"/>
    </source>
</evidence>
<dbReference type="PROSITE" id="PS50222">
    <property type="entry name" value="EF_HAND_2"/>
    <property type="match status" value="2"/>
</dbReference>
<keyword evidence="1" id="KW-0106">Calcium</keyword>
<feature type="non-terminal residue" evidence="5">
    <location>
        <position position="1"/>
    </location>
</feature>
<dbReference type="Pfam" id="PF13499">
    <property type="entry name" value="EF-hand_7"/>
    <property type="match status" value="1"/>
</dbReference>
<feature type="transmembrane region" description="Helical" evidence="3">
    <location>
        <begin position="165"/>
        <end position="186"/>
    </location>
</feature>
<dbReference type="InterPro" id="IPR002048">
    <property type="entry name" value="EF_hand_dom"/>
</dbReference>
<protein>
    <recommendedName>
        <fullName evidence="4">EF-hand domain-containing protein</fullName>
    </recommendedName>
</protein>
<gene>
    <name evidence="5" type="ORF">g.31985</name>
</gene>
<evidence type="ECO:0000313" key="5">
    <source>
        <dbReference type="EMBL" id="JAT72657.1"/>
    </source>
</evidence>
<evidence type="ECO:0000259" key="4">
    <source>
        <dbReference type="PROSITE" id="PS50222"/>
    </source>
</evidence>
<dbReference type="CDD" id="cd00051">
    <property type="entry name" value="EFh"/>
    <property type="match status" value="1"/>
</dbReference>
<sequence>RIPNPENANPCTLQFEANPIQKLRHTMMSLNMAPLRRCCHASRPLARHPHGLFPRPAFTNIRPRRPLHLARAEPEKDDTVKEQTEKTKEGLKKQGMDPKTANKVLKAWREAVGKDIEPGDLRKLLTQQAGKASLFVVFQILLDLAAAYGSFVAGSYLSAAASPGGIAGFFTFLLQAGAFFVTGYYLSGAVFDAFKLGVLLYSSLQFQTNSAAYLAALQEIAGDQSTGLATVDKAREAVNSVKVLGALKEIQGLLKNESQGGSKTSDLLAELSAYITLDRASKYGFDAKKYGISEEELSRVASVFARYDTNDDGVLSVDEFRGLCSRYGSTLSQEEVKAALDLLDTNKDGRIQFGEFVDWWVEKSGVETKAAAA</sequence>
<keyword evidence="3" id="KW-0472">Membrane</keyword>
<proteinExistence type="predicted"/>
<accession>A0A1D2A0F6</accession>
<dbReference type="EMBL" id="GDKF01005965">
    <property type="protein sequence ID" value="JAT72657.1"/>
    <property type="molecule type" value="Transcribed_RNA"/>
</dbReference>
<evidence type="ECO:0000256" key="1">
    <source>
        <dbReference type="ARBA" id="ARBA00022837"/>
    </source>
</evidence>
<dbReference type="SUPFAM" id="SSF47473">
    <property type="entry name" value="EF-hand"/>
    <property type="match status" value="1"/>
</dbReference>
<dbReference type="GO" id="GO:0005509">
    <property type="term" value="F:calcium ion binding"/>
    <property type="evidence" value="ECO:0007669"/>
    <property type="project" value="InterPro"/>
</dbReference>
<keyword evidence="3" id="KW-0812">Transmembrane</keyword>
<dbReference type="PROSITE" id="PS00018">
    <property type="entry name" value="EF_HAND_1"/>
    <property type="match status" value="2"/>
</dbReference>
<evidence type="ECO:0000256" key="2">
    <source>
        <dbReference type="SAM" id="MobiDB-lite"/>
    </source>
</evidence>